<evidence type="ECO:0000256" key="3">
    <source>
        <dbReference type="ARBA" id="ARBA00012438"/>
    </source>
</evidence>
<evidence type="ECO:0000313" key="15">
    <source>
        <dbReference type="EMBL" id="SHJ65436.1"/>
    </source>
</evidence>
<keyword evidence="5" id="KW-0597">Phosphoprotein</keyword>
<accession>A0A1M6L2P2</accession>
<dbReference type="SUPFAM" id="SSF55874">
    <property type="entry name" value="ATPase domain of HSP90 chaperone/DNA topoisomerase II/histidine kinase"/>
    <property type="match status" value="1"/>
</dbReference>
<dbReference type="Pfam" id="PF02743">
    <property type="entry name" value="dCache_1"/>
    <property type="match status" value="1"/>
</dbReference>
<feature type="transmembrane region" description="Helical" evidence="12">
    <location>
        <begin position="297"/>
        <end position="316"/>
    </location>
</feature>
<evidence type="ECO:0000256" key="6">
    <source>
        <dbReference type="ARBA" id="ARBA00022679"/>
    </source>
</evidence>
<dbReference type="Pfam" id="PF06580">
    <property type="entry name" value="His_kinase"/>
    <property type="match status" value="1"/>
</dbReference>
<dbReference type="STRING" id="1121476.SAMN02745751_03057"/>
<dbReference type="InterPro" id="IPR036890">
    <property type="entry name" value="HATPase_C_sf"/>
</dbReference>
<comment type="subcellular location">
    <subcellularLocation>
        <location evidence="2">Cell membrane</location>
        <topology evidence="2">Multi-pass membrane protein</topology>
    </subcellularLocation>
</comment>
<dbReference type="Pfam" id="PF02518">
    <property type="entry name" value="HATPase_c"/>
    <property type="match status" value="1"/>
</dbReference>
<dbReference type="InterPro" id="IPR005467">
    <property type="entry name" value="His_kinase_dom"/>
</dbReference>
<feature type="domain" description="HAMP" evidence="14">
    <location>
        <begin position="318"/>
        <end position="370"/>
    </location>
</feature>
<evidence type="ECO:0000259" key="13">
    <source>
        <dbReference type="PROSITE" id="PS50109"/>
    </source>
</evidence>
<evidence type="ECO:0000256" key="2">
    <source>
        <dbReference type="ARBA" id="ARBA00004651"/>
    </source>
</evidence>
<dbReference type="InterPro" id="IPR010559">
    <property type="entry name" value="Sig_transdc_His_kin_internal"/>
</dbReference>
<dbReference type="CDD" id="cd12912">
    <property type="entry name" value="PDC2_MCP_like"/>
    <property type="match status" value="1"/>
</dbReference>
<evidence type="ECO:0000256" key="8">
    <source>
        <dbReference type="ARBA" id="ARBA00022777"/>
    </source>
</evidence>
<dbReference type="SUPFAM" id="SSF158472">
    <property type="entry name" value="HAMP domain-like"/>
    <property type="match status" value="1"/>
</dbReference>
<dbReference type="GO" id="GO:0005886">
    <property type="term" value="C:plasma membrane"/>
    <property type="evidence" value="ECO:0007669"/>
    <property type="project" value="UniProtKB-SubCell"/>
</dbReference>
<comment type="catalytic activity">
    <reaction evidence="1">
        <text>ATP + protein L-histidine = ADP + protein N-phospho-L-histidine.</text>
        <dbReference type="EC" id="2.7.13.3"/>
    </reaction>
</comment>
<sequence length="594" mass="68068">MDDMIGKWRQLSIQNLIAISFSIAIVMMITIIGIVSFLITTRTVDENTNEYVKQLVNQINYDIEHYLNNIEISLNTIKSNEEIYSYFEMEETDSELEGNISDMLNDYLVSRNDAVNVFLVRKDGSVIVNEGGYELKQDFPMPMEMHDVKSADGEFMDISNAHIQNLIVDRYKWVVSCSTGIFDVESGDYLGTAVIDLNFNLIDDVLNNVSLGEKGYMFITDEAGNIVYHPKHELIYSGIRHEDIQLIVDSKDGYVSTMEEDRVKDYIISTSDYSGWKVVGAVYVDELNPYERVTKQIYILLIGLSLVLAILISVIISRRFLHPIKDLNDGMNRFKYGDLDTVVDIKEENEFGELADTFNDMTGRIKNLVERNKQSEKAKRKFELKSLQSQINPHFLYNTLDSIVWMAEAEMNREVVEMTDSLAKLFRIIINRGDEFVTVAQEIEHIESYLKIQKLRYGEKLNYEIKADPSLLSLRIVKIIIQPIVENAIYHGIKKLATPGMIWIRLTDKDEYMEIIIQDNGVGMDEETVRKLLEPGEKGGSGKGGIGVLNVDQRIKLHYGDEYGIDIESEEFEGTKITMKLPKVFTREDGNEKE</sequence>
<keyword evidence="6" id="KW-0808">Transferase</keyword>
<dbReference type="Proteomes" id="UP000184052">
    <property type="component" value="Unassembled WGS sequence"/>
</dbReference>
<dbReference type="InterPro" id="IPR050640">
    <property type="entry name" value="Bact_2-comp_sensor_kinase"/>
</dbReference>
<evidence type="ECO:0000256" key="4">
    <source>
        <dbReference type="ARBA" id="ARBA00022475"/>
    </source>
</evidence>
<organism evidence="15 16">
    <name type="scientific">Dethiosulfatibacter aminovorans DSM 17477</name>
    <dbReference type="NCBI Taxonomy" id="1121476"/>
    <lineage>
        <taxon>Bacteria</taxon>
        <taxon>Bacillati</taxon>
        <taxon>Bacillota</taxon>
        <taxon>Tissierellia</taxon>
        <taxon>Dethiosulfatibacter</taxon>
    </lineage>
</organism>
<dbReference type="EC" id="2.7.13.3" evidence="3"/>
<dbReference type="InterPro" id="IPR004358">
    <property type="entry name" value="Sig_transdc_His_kin-like_C"/>
</dbReference>
<evidence type="ECO:0000256" key="7">
    <source>
        <dbReference type="ARBA" id="ARBA00022692"/>
    </source>
</evidence>
<keyword evidence="4" id="KW-1003">Cell membrane</keyword>
<dbReference type="PANTHER" id="PTHR34220:SF7">
    <property type="entry name" value="SENSOR HISTIDINE KINASE YPDA"/>
    <property type="match status" value="1"/>
</dbReference>
<name>A0A1M6L2P2_9FIRM</name>
<evidence type="ECO:0000256" key="11">
    <source>
        <dbReference type="ARBA" id="ARBA00023136"/>
    </source>
</evidence>
<dbReference type="SMART" id="SM00304">
    <property type="entry name" value="HAMP"/>
    <property type="match status" value="1"/>
</dbReference>
<feature type="domain" description="Histidine kinase" evidence="13">
    <location>
        <begin position="391"/>
        <end position="585"/>
    </location>
</feature>
<keyword evidence="8 15" id="KW-0418">Kinase</keyword>
<reference evidence="15 16" key="1">
    <citation type="submission" date="2016-11" db="EMBL/GenBank/DDBJ databases">
        <authorList>
            <person name="Jaros S."/>
            <person name="Januszkiewicz K."/>
            <person name="Wedrychowicz H."/>
        </authorList>
    </citation>
    <scope>NUCLEOTIDE SEQUENCE [LARGE SCALE GENOMIC DNA]</scope>
    <source>
        <strain evidence="15 16">DSM 17477</strain>
    </source>
</reference>
<protein>
    <recommendedName>
        <fullName evidence="3">histidine kinase</fullName>
        <ecNumber evidence="3">2.7.13.3</ecNumber>
    </recommendedName>
</protein>
<evidence type="ECO:0000256" key="1">
    <source>
        <dbReference type="ARBA" id="ARBA00000085"/>
    </source>
</evidence>
<dbReference type="SMART" id="SM00387">
    <property type="entry name" value="HATPase_c"/>
    <property type="match status" value="1"/>
</dbReference>
<dbReference type="Pfam" id="PF00672">
    <property type="entry name" value="HAMP"/>
    <property type="match status" value="1"/>
</dbReference>
<evidence type="ECO:0000313" key="16">
    <source>
        <dbReference type="Proteomes" id="UP000184052"/>
    </source>
</evidence>
<dbReference type="GO" id="GO:0000155">
    <property type="term" value="F:phosphorelay sensor kinase activity"/>
    <property type="evidence" value="ECO:0007669"/>
    <property type="project" value="InterPro"/>
</dbReference>
<dbReference type="OrthoDB" id="9809348at2"/>
<proteinExistence type="predicted"/>
<keyword evidence="7 12" id="KW-0812">Transmembrane</keyword>
<keyword evidence="10" id="KW-0902">Two-component regulatory system</keyword>
<keyword evidence="11 12" id="KW-0472">Membrane</keyword>
<dbReference type="PANTHER" id="PTHR34220">
    <property type="entry name" value="SENSOR HISTIDINE KINASE YPDA"/>
    <property type="match status" value="1"/>
</dbReference>
<dbReference type="InterPro" id="IPR003660">
    <property type="entry name" value="HAMP_dom"/>
</dbReference>
<keyword evidence="9 12" id="KW-1133">Transmembrane helix</keyword>
<dbReference type="PRINTS" id="PR00344">
    <property type="entry name" value="BCTRLSENSOR"/>
</dbReference>
<evidence type="ECO:0000256" key="12">
    <source>
        <dbReference type="SAM" id="Phobius"/>
    </source>
</evidence>
<dbReference type="AlphaFoldDB" id="A0A1M6L2P2"/>
<evidence type="ECO:0000256" key="5">
    <source>
        <dbReference type="ARBA" id="ARBA00022553"/>
    </source>
</evidence>
<gene>
    <name evidence="15" type="ORF">SAMN02745751_03057</name>
</gene>
<evidence type="ECO:0000259" key="14">
    <source>
        <dbReference type="PROSITE" id="PS50885"/>
    </source>
</evidence>
<dbReference type="PROSITE" id="PS50109">
    <property type="entry name" value="HIS_KIN"/>
    <property type="match status" value="1"/>
</dbReference>
<keyword evidence="16" id="KW-1185">Reference proteome</keyword>
<dbReference type="Gene3D" id="3.30.450.20">
    <property type="entry name" value="PAS domain"/>
    <property type="match status" value="1"/>
</dbReference>
<dbReference type="Gene3D" id="3.30.565.10">
    <property type="entry name" value="Histidine kinase-like ATPase, C-terminal domain"/>
    <property type="match status" value="1"/>
</dbReference>
<dbReference type="Gene3D" id="6.10.340.10">
    <property type="match status" value="1"/>
</dbReference>
<evidence type="ECO:0000256" key="9">
    <source>
        <dbReference type="ARBA" id="ARBA00022989"/>
    </source>
</evidence>
<dbReference type="CDD" id="cd06225">
    <property type="entry name" value="HAMP"/>
    <property type="match status" value="1"/>
</dbReference>
<dbReference type="InterPro" id="IPR003594">
    <property type="entry name" value="HATPase_dom"/>
</dbReference>
<dbReference type="InterPro" id="IPR033479">
    <property type="entry name" value="dCache_1"/>
</dbReference>
<dbReference type="EMBL" id="FQZL01000029">
    <property type="protein sequence ID" value="SHJ65436.1"/>
    <property type="molecule type" value="Genomic_DNA"/>
</dbReference>
<evidence type="ECO:0000256" key="10">
    <source>
        <dbReference type="ARBA" id="ARBA00023012"/>
    </source>
</evidence>
<dbReference type="PROSITE" id="PS50885">
    <property type="entry name" value="HAMP"/>
    <property type="match status" value="1"/>
</dbReference>
<feature type="transmembrane region" description="Helical" evidence="12">
    <location>
        <begin position="16"/>
        <end position="39"/>
    </location>
</feature>